<dbReference type="Proteomes" id="UP000193560">
    <property type="component" value="Unassembled WGS sequence"/>
</dbReference>
<feature type="domain" description="Nucleotidyl transferase" evidence="1">
    <location>
        <begin position="4"/>
        <end position="267"/>
    </location>
</feature>
<dbReference type="Pfam" id="PF00483">
    <property type="entry name" value="NTP_transferase"/>
    <property type="match status" value="1"/>
</dbReference>
<evidence type="ECO:0000259" key="1">
    <source>
        <dbReference type="Pfam" id="PF00483"/>
    </source>
</evidence>
<evidence type="ECO:0000313" key="2">
    <source>
        <dbReference type="EMBL" id="ORZ18995.1"/>
    </source>
</evidence>
<comment type="caution">
    <text evidence="2">The sequence shown here is derived from an EMBL/GenBank/DDBJ whole genome shotgun (WGS) entry which is preliminary data.</text>
</comment>
<gene>
    <name evidence="2" type="ORF">BCR42DRAFT_349762</name>
</gene>
<dbReference type="GO" id="GO:0016740">
    <property type="term" value="F:transferase activity"/>
    <property type="evidence" value="ECO:0007669"/>
    <property type="project" value="UniProtKB-KW"/>
</dbReference>
<dbReference type="PANTHER" id="PTHR42883">
    <property type="entry name" value="GLUCOSE-1-PHOSPHATE THYMIDYLTRANSFERASE"/>
    <property type="match status" value="1"/>
</dbReference>
<dbReference type="SUPFAM" id="SSF53448">
    <property type="entry name" value="Nucleotide-diphospho-sugar transferases"/>
    <property type="match status" value="1"/>
</dbReference>
<dbReference type="PANTHER" id="PTHR42883:SF2">
    <property type="entry name" value="THYMIDYLYLTRANSFERASE"/>
    <property type="match status" value="1"/>
</dbReference>
<dbReference type="OrthoDB" id="6339427at2759"/>
<dbReference type="EMBL" id="MCGE01000008">
    <property type="protein sequence ID" value="ORZ18995.1"/>
    <property type="molecule type" value="Genomic_DNA"/>
</dbReference>
<keyword evidence="3" id="KW-1185">Reference proteome</keyword>
<proteinExistence type="predicted"/>
<dbReference type="InterPro" id="IPR005835">
    <property type="entry name" value="NTP_transferase_dom"/>
</dbReference>
<dbReference type="STRING" id="90262.A0A1X2IMI6"/>
<evidence type="ECO:0000313" key="3">
    <source>
        <dbReference type="Proteomes" id="UP000193560"/>
    </source>
</evidence>
<dbReference type="AlphaFoldDB" id="A0A1X2IMI6"/>
<protein>
    <submittedName>
        <fullName evidence="2">Mannose-1-phosphate guanyltransferase beta-like protein</fullName>
    </submittedName>
</protein>
<sequence>MVVKALILGAGYGTRLQRDLESNSSYHHLLGVPKALLPLGGRDCLITHWLDRLTASGFSKTDDIYVVTNEASIKDFYLWAERHDIPSDHIINDGTTSNASRLGAVPDILFGIDAMAANTNDDLSVLVLGGDTLFLHDFDLDQFLAQKQKGACLVTTYTVETNQVHKFGIVETDHQGIIRSFLEKPSPDQTESRLACPCFYLLDSAAIPLVRGFLSDCKTKQLGLEHYDATGKALAYLYPRIPLHTHTISGRIDVGGLQSYIDANDYFAKK</sequence>
<reference evidence="2 3" key="1">
    <citation type="submission" date="2016-07" db="EMBL/GenBank/DDBJ databases">
        <title>Pervasive Adenine N6-methylation of Active Genes in Fungi.</title>
        <authorList>
            <consortium name="DOE Joint Genome Institute"/>
            <person name="Mondo S.J."/>
            <person name="Dannebaum R.O."/>
            <person name="Kuo R.C."/>
            <person name="Labutti K."/>
            <person name="Haridas S."/>
            <person name="Kuo A."/>
            <person name="Salamov A."/>
            <person name="Ahrendt S.R."/>
            <person name="Lipzen A."/>
            <person name="Sullivan W."/>
            <person name="Andreopoulos W.B."/>
            <person name="Clum A."/>
            <person name="Lindquist E."/>
            <person name="Daum C."/>
            <person name="Ramamoorthy G.K."/>
            <person name="Gryganskyi A."/>
            <person name="Culley D."/>
            <person name="Magnuson J.K."/>
            <person name="James T.Y."/>
            <person name="O'Malley M.A."/>
            <person name="Stajich J.E."/>
            <person name="Spatafora J.W."/>
            <person name="Visel A."/>
            <person name="Grigoriev I.V."/>
        </authorList>
    </citation>
    <scope>NUCLEOTIDE SEQUENCE [LARGE SCALE GENOMIC DNA]</scope>
    <source>
        <strain evidence="2 3">NRRL 1336</strain>
    </source>
</reference>
<accession>A0A1X2IMI6</accession>
<organism evidence="2 3">
    <name type="scientific">Absidia repens</name>
    <dbReference type="NCBI Taxonomy" id="90262"/>
    <lineage>
        <taxon>Eukaryota</taxon>
        <taxon>Fungi</taxon>
        <taxon>Fungi incertae sedis</taxon>
        <taxon>Mucoromycota</taxon>
        <taxon>Mucoromycotina</taxon>
        <taxon>Mucoromycetes</taxon>
        <taxon>Mucorales</taxon>
        <taxon>Cunninghamellaceae</taxon>
        <taxon>Absidia</taxon>
    </lineage>
</organism>
<keyword evidence="2" id="KW-0808">Transferase</keyword>
<dbReference type="InterPro" id="IPR029044">
    <property type="entry name" value="Nucleotide-diphossugar_trans"/>
</dbReference>
<dbReference type="Gene3D" id="3.90.550.10">
    <property type="entry name" value="Spore Coat Polysaccharide Biosynthesis Protein SpsA, Chain A"/>
    <property type="match status" value="1"/>
</dbReference>
<name>A0A1X2IMI6_9FUNG</name>